<dbReference type="EMBL" id="CAEZVT010000007">
    <property type="protein sequence ID" value="CAB4629954.1"/>
    <property type="molecule type" value="Genomic_DNA"/>
</dbReference>
<gene>
    <name evidence="1" type="ORF">UFOPK2131_00211</name>
</gene>
<dbReference type="Gene3D" id="2.60.120.10">
    <property type="entry name" value="Jelly Rolls"/>
    <property type="match status" value="1"/>
</dbReference>
<accession>A0A6J6J031</accession>
<dbReference type="AlphaFoldDB" id="A0A6J6J031"/>
<dbReference type="Pfam" id="PF00908">
    <property type="entry name" value="dTDP_sugar_isom"/>
    <property type="match status" value="1"/>
</dbReference>
<proteinExistence type="predicted"/>
<protein>
    <submittedName>
        <fullName evidence="1">Unannotated protein</fullName>
    </submittedName>
</protein>
<dbReference type="GO" id="GO:0008830">
    <property type="term" value="F:dTDP-4-dehydrorhamnose 3,5-epimerase activity"/>
    <property type="evidence" value="ECO:0007669"/>
    <property type="project" value="InterPro"/>
</dbReference>
<dbReference type="InterPro" id="IPR011051">
    <property type="entry name" value="RmlC_Cupin_sf"/>
</dbReference>
<dbReference type="InterPro" id="IPR000888">
    <property type="entry name" value="RmlC-like"/>
</dbReference>
<reference evidence="1" key="1">
    <citation type="submission" date="2020-05" db="EMBL/GenBank/DDBJ databases">
        <authorList>
            <person name="Chiriac C."/>
            <person name="Salcher M."/>
            <person name="Ghai R."/>
            <person name="Kavagutti S V."/>
        </authorList>
    </citation>
    <scope>NUCLEOTIDE SEQUENCE</scope>
</reference>
<dbReference type="InterPro" id="IPR014710">
    <property type="entry name" value="RmlC-like_jellyroll"/>
</dbReference>
<sequence length="147" mass="16307">MITDFSQIPGGKAFDDRGSLTFINDLDLTMFKRFYIVENHAQGFVRAWHGHKKEAKAVVVVSGSALVAAVKIDNWDSPSKDLKIERVVLSAEKPSALLIPAGYANGFMTLTASAKVMFLSTSSLEESAGDDIRFDARLWNPWNIEER</sequence>
<name>A0A6J6J031_9ZZZZ</name>
<evidence type="ECO:0000313" key="1">
    <source>
        <dbReference type="EMBL" id="CAB4629954.1"/>
    </source>
</evidence>
<organism evidence="1">
    <name type="scientific">freshwater metagenome</name>
    <dbReference type="NCBI Taxonomy" id="449393"/>
    <lineage>
        <taxon>unclassified sequences</taxon>
        <taxon>metagenomes</taxon>
        <taxon>ecological metagenomes</taxon>
    </lineage>
</organism>
<dbReference type="SUPFAM" id="SSF51182">
    <property type="entry name" value="RmlC-like cupins"/>
    <property type="match status" value="1"/>
</dbReference>